<sequence>MLKYKKITLENIDEMVGMYIETFNSPPWNDSWTITTATKRLHQMITVEDFYGLCAYQNDELCGIILGNMEQYFDGIIFNIKEFCVRNTMRGHGVGSIIFKEFEARLKNMGVKEIILLTSRGEHTEHFYHKQGLESYSDLIFMGKKL</sequence>
<dbReference type="AlphaFoldDB" id="A0A1M6JDP8"/>
<dbReference type="Proteomes" id="UP000184310">
    <property type="component" value="Unassembled WGS sequence"/>
</dbReference>
<protein>
    <submittedName>
        <fullName evidence="2">Acetyltransferase (GNAT) domain-containing protein</fullName>
    </submittedName>
</protein>
<dbReference type="InterPro" id="IPR000182">
    <property type="entry name" value="GNAT_dom"/>
</dbReference>
<reference evidence="2 3" key="1">
    <citation type="submission" date="2016-11" db="EMBL/GenBank/DDBJ databases">
        <authorList>
            <person name="Jaros S."/>
            <person name="Januszkiewicz K."/>
            <person name="Wedrychowicz H."/>
        </authorList>
    </citation>
    <scope>NUCLEOTIDE SEQUENCE [LARGE SCALE GENOMIC DNA]</scope>
    <source>
        <strain evidence="2 3">DSM 21758</strain>
    </source>
</reference>
<gene>
    <name evidence="2" type="ORF">SAMN02745163_01998</name>
</gene>
<evidence type="ECO:0000313" key="2">
    <source>
        <dbReference type="EMBL" id="SHJ44784.1"/>
    </source>
</evidence>
<dbReference type="CDD" id="cd04301">
    <property type="entry name" value="NAT_SF"/>
    <property type="match status" value="1"/>
</dbReference>
<dbReference type="Pfam" id="PF00583">
    <property type="entry name" value="Acetyltransf_1"/>
    <property type="match status" value="1"/>
</dbReference>
<proteinExistence type="predicted"/>
<dbReference type="SUPFAM" id="SSF55729">
    <property type="entry name" value="Acyl-CoA N-acyltransferases (Nat)"/>
    <property type="match status" value="1"/>
</dbReference>
<dbReference type="Gene3D" id="3.40.630.30">
    <property type="match status" value="1"/>
</dbReference>
<dbReference type="OrthoDB" id="9775804at2"/>
<dbReference type="EMBL" id="FQZB01000008">
    <property type="protein sequence ID" value="SHJ44784.1"/>
    <property type="molecule type" value="Genomic_DNA"/>
</dbReference>
<evidence type="ECO:0000259" key="1">
    <source>
        <dbReference type="PROSITE" id="PS51186"/>
    </source>
</evidence>
<evidence type="ECO:0000313" key="3">
    <source>
        <dbReference type="Proteomes" id="UP000184310"/>
    </source>
</evidence>
<keyword evidence="2" id="KW-0808">Transferase</keyword>
<dbReference type="RefSeq" id="WP_072986581.1">
    <property type="nucleotide sequence ID" value="NZ_FQZB01000008.1"/>
</dbReference>
<feature type="domain" description="N-acetyltransferase" evidence="1">
    <location>
        <begin position="2"/>
        <end position="146"/>
    </location>
</feature>
<dbReference type="GO" id="GO:0016747">
    <property type="term" value="F:acyltransferase activity, transferring groups other than amino-acyl groups"/>
    <property type="evidence" value="ECO:0007669"/>
    <property type="project" value="InterPro"/>
</dbReference>
<dbReference type="PROSITE" id="PS51186">
    <property type="entry name" value="GNAT"/>
    <property type="match status" value="1"/>
</dbReference>
<accession>A0A1M6JDP8</accession>
<dbReference type="InterPro" id="IPR016181">
    <property type="entry name" value="Acyl_CoA_acyltransferase"/>
</dbReference>
<dbReference type="STRING" id="1121302.SAMN02745163_01998"/>
<keyword evidence="3" id="KW-1185">Reference proteome</keyword>
<organism evidence="2 3">
    <name type="scientific">Clostridium cavendishii DSM 21758</name>
    <dbReference type="NCBI Taxonomy" id="1121302"/>
    <lineage>
        <taxon>Bacteria</taxon>
        <taxon>Bacillati</taxon>
        <taxon>Bacillota</taxon>
        <taxon>Clostridia</taxon>
        <taxon>Eubacteriales</taxon>
        <taxon>Clostridiaceae</taxon>
        <taxon>Clostridium</taxon>
    </lineage>
</organism>
<name>A0A1M6JDP8_9CLOT</name>